<dbReference type="STRING" id="88036.D8R2K0"/>
<name>D8R2K0_SELML</name>
<protein>
    <recommendedName>
        <fullName evidence="6">Brix domain-containing protein</fullName>
    </recommendedName>
</protein>
<evidence type="ECO:0000256" key="4">
    <source>
        <dbReference type="ARBA" id="ARBA00023242"/>
    </source>
</evidence>
<dbReference type="GO" id="GO:0006364">
    <property type="term" value="P:rRNA processing"/>
    <property type="evidence" value="ECO:0007669"/>
    <property type="project" value="InterPro"/>
</dbReference>
<evidence type="ECO:0000256" key="1">
    <source>
        <dbReference type="ARBA" id="ARBA00004604"/>
    </source>
</evidence>
<keyword evidence="8" id="KW-1185">Reference proteome</keyword>
<dbReference type="SMART" id="SM00879">
    <property type="entry name" value="Brix"/>
    <property type="match status" value="1"/>
</dbReference>
<dbReference type="Proteomes" id="UP000001514">
    <property type="component" value="Unassembled WGS sequence"/>
</dbReference>
<dbReference type="AlphaFoldDB" id="D8R2K0"/>
<comment type="subcellular location">
    <subcellularLocation>
        <location evidence="1">Nucleus</location>
        <location evidence="1">Nucleolus</location>
    </subcellularLocation>
</comment>
<dbReference type="GO" id="GO:0003723">
    <property type="term" value="F:RNA binding"/>
    <property type="evidence" value="ECO:0000318"/>
    <property type="project" value="GO_Central"/>
</dbReference>
<organism evidence="8">
    <name type="scientific">Selaginella moellendorffii</name>
    <name type="common">Spikemoss</name>
    <dbReference type="NCBI Taxonomy" id="88036"/>
    <lineage>
        <taxon>Eukaryota</taxon>
        <taxon>Viridiplantae</taxon>
        <taxon>Streptophyta</taxon>
        <taxon>Embryophyta</taxon>
        <taxon>Tracheophyta</taxon>
        <taxon>Lycopodiopsida</taxon>
        <taxon>Selaginellales</taxon>
        <taxon>Selaginellaceae</taxon>
        <taxon>Selaginella</taxon>
    </lineage>
</organism>
<evidence type="ECO:0000256" key="3">
    <source>
        <dbReference type="ARBA" id="ARBA00022517"/>
    </source>
</evidence>
<dbReference type="eggNOG" id="KOG2971">
    <property type="taxonomic scope" value="Eukaryota"/>
</dbReference>
<dbReference type="InParanoid" id="D8R2K0"/>
<dbReference type="GO" id="GO:0005730">
    <property type="term" value="C:nucleolus"/>
    <property type="evidence" value="ECO:0000318"/>
    <property type="project" value="GO_Central"/>
</dbReference>
<dbReference type="InterPro" id="IPR007109">
    <property type="entry name" value="Brix"/>
</dbReference>
<dbReference type="GO" id="GO:0019843">
    <property type="term" value="F:rRNA binding"/>
    <property type="evidence" value="ECO:0007669"/>
    <property type="project" value="InterPro"/>
</dbReference>
<dbReference type="HOGENOM" id="CLU_048373_2_0_1"/>
<gene>
    <name evidence="7" type="ORF">SELMODRAFT_66840</name>
</gene>
<dbReference type="InterPro" id="IPR026532">
    <property type="entry name" value="BRX1"/>
</dbReference>
<dbReference type="PROSITE" id="PS50833">
    <property type="entry name" value="BRIX"/>
    <property type="match status" value="1"/>
</dbReference>
<dbReference type="Pfam" id="PF04427">
    <property type="entry name" value="Brix"/>
    <property type="match status" value="1"/>
</dbReference>
<dbReference type="KEGG" id="smo:SELMODRAFT_66840"/>
<dbReference type="PANTHER" id="PTHR13634">
    <property type="entry name" value="RIBOSOME BIOGENESIS PROTEIN BRIX"/>
    <property type="match status" value="1"/>
</dbReference>
<dbReference type="SUPFAM" id="SSF52954">
    <property type="entry name" value="Class II aaRS ABD-related"/>
    <property type="match status" value="1"/>
</dbReference>
<evidence type="ECO:0000256" key="2">
    <source>
        <dbReference type="ARBA" id="ARBA00006369"/>
    </source>
</evidence>
<dbReference type="EMBL" id="GL377570">
    <property type="protein sequence ID" value="EFJ34083.1"/>
    <property type="molecule type" value="Genomic_DNA"/>
</dbReference>
<feature type="non-terminal residue" evidence="7">
    <location>
        <position position="293"/>
    </location>
</feature>
<keyword evidence="4" id="KW-0539">Nucleus</keyword>
<evidence type="ECO:0000313" key="8">
    <source>
        <dbReference type="Proteomes" id="UP000001514"/>
    </source>
</evidence>
<accession>D8R2K0</accession>
<dbReference type="PANTHER" id="PTHR13634:SF0">
    <property type="entry name" value="RIBOSOME BIOGENESIS PROTEIN BRX1 HOMOLOG"/>
    <property type="match status" value="1"/>
</dbReference>
<dbReference type="GO" id="GO:0000027">
    <property type="term" value="P:ribosomal large subunit assembly"/>
    <property type="evidence" value="ECO:0000318"/>
    <property type="project" value="GO_Central"/>
</dbReference>
<feature type="non-terminal residue" evidence="7">
    <location>
        <position position="1"/>
    </location>
</feature>
<feature type="domain" description="Brix" evidence="6">
    <location>
        <begin position="33"/>
        <end position="236"/>
    </location>
</feature>
<reference evidence="7 8" key="1">
    <citation type="journal article" date="2011" name="Science">
        <title>The Selaginella genome identifies genetic changes associated with the evolution of vascular plants.</title>
        <authorList>
            <person name="Banks J.A."/>
            <person name="Nishiyama T."/>
            <person name="Hasebe M."/>
            <person name="Bowman J.L."/>
            <person name="Gribskov M."/>
            <person name="dePamphilis C."/>
            <person name="Albert V.A."/>
            <person name="Aono N."/>
            <person name="Aoyama T."/>
            <person name="Ambrose B.A."/>
            <person name="Ashton N.W."/>
            <person name="Axtell M.J."/>
            <person name="Barker E."/>
            <person name="Barker M.S."/>
            <person name="Bennetzen J.L."/>
            <person name="Bonawitz N.D."/>
            <person name="Chapple C."/>
            <person name="Cheng C."/>
            <person name="Correa L.G."/>
            <person name="Dacre M."/>
            <person name="DeBarry J."/>
            <person name="Dreyer I."/>
            <person name="Elias M."/>
            <person name="Engstrom E.M."/>
            <person name="Estelle M."/>
            <person name="Feng L."/>
            <person name="Finet C."/>
            <person name="Floyd S.K."/>
            <person name="Frommer W.B."/>
            <person name="Fujita T."/>
            <person name="Gramzow L."/>
            <person name="Gutensohn M."/>
            <person name="Harholt J."/>
            <person name="Hattori M."/>
            <person name="Heyl A."/>
            <person name="Hirai T."/>
            <person name="Hiwatashi Y."/>
            <person name="Ishikawa M."/>
            <person name="Iwata M."/>
            <person name="Karol K.G."/>
            <person name="Koehler B."/>
            <person name="Kolukisaoglu U."/>
            <person name="Kubo M."/>
            <person name="Kurata T."/>
            <person name="Lalonde S."/>
            <person name="Li K."/>
            <person name="Li Y."/>
            <person name="Litt A."/>
            <person name="Lyons E."/>
            <person name="Manning G."/>
            <person name="Maruyama T."/>
            <person name="Michael T.P."/>
            <person name="Mikami K."/>
            <person name="Miyazaki S."/>
            <person name="Morinaga S."/>
            <person name="Murata T."/>
            <person name="Mueller-Roeber B."/>
            <person name="Nelson D.R."/>
            <person name="Obara M."/>
            <person name="Oguri Y."/>
            <person name="Olmstead R.G."/>
            <person name="Onodera N."/>
            <person name="Petersen B.L."/>
            <person name="Pils B."/>
            <person name="Prigge M."/>
            <person name="Rensing S.A."/>
            <person name="Riano-Pachon D.M."/>
            <person name="Roberts A.W."/>
            <person name="Sato Y."/>
            <person name="Scheller H.V."/>
            <person name="Schulz B."/>
            <person name="Schulz C."/>
            <person name="Shakirov E.V."/>
            <person name="Shibagaki N."/>
            <person name="Shinohara N."/>
            <person name="Shippen D.E."/>
            <person name="Soerensen I."/>
            <person name="Sotooka R."/>
            <person name="Sugimoto N."/>
            <person name="Sugita M."/>
            <person name="Sumikawa N."/>
            <person name="Tanurdzic M."/>
            <person name="Theissen G."/>
            <person name="Ulvskov P."/>
            <person name="Wakazuki S."/>
            <person name="Weng J.K."/>
            <person name="Willats W.W."/>
            <person name="Wipf D."/>
            <person name="Wolf P.G."/>
            <person name="Yang L."/>
            <person name="Zimmer A.D."/>
            <person name="Zhu Q."/>
            <person name="Mitros T."/>
            <person name="Hellsten U."/>
            <person name="Loque D."/>
            <person name="Otillar R."/>
            <person name="Salamov A."/>
            <person name="Schmutz J."/>
            <person name="Shapiro H."/>
            <person name="Lindquist E."/>
            <person name="Lucas S."/>
            <person name="Rokhsar D."/>
            <person name="Grigoriev I.V."/>
        </authorList>
    </citation>
    <scope>NUCLEOTIDE SEQUENCE [LARGE SCALE GENOMIC DNA]</scope>
</reference>
<proteinExistence type="inferred from homology"/>
<sequence length="293" mass="33852">AAQVPEEAPPPKRTLTGLKDPQEPQQPGFRNKEKTLVVCSRSIIYRYRHLMMDLIGLMPHSKKDVKLQAKDNKNGTLNEIAELRGCTSCLYFECRKRQDLYLWMTKFPGGPSIKFLVNAVHTMAELKLTGNHLKGSRPILTFSSSFDKQPHLRLIKEMFIQVFGTPKDHRKSKPFFDHVLSFTVLDKHIWFRNYQISVPHHDSDKLDRASAEKMTLIEVGPRFCLNPIKIFSASMGGKPLYENPFYTAPNMVRSLIKRKDAKYKMKVKARNSRKAHVEANALEPSEFAHMWRE</sequence>
<dbReference type="OMA" id="YMWLANA"/>
<dbReference type="Gramene" id="EFJ34083">
    <property type="protein sequence ID" value="EFJ34083"/>
    <property type="gene ID" value="SELMODRAFT_66840"/>
</dbReference>
<dbReference type="FunCoup" id="D8R2K0">
    <property type="interactions" value="3981"/>
</dbReference>
<evidence type="ECO:0000256" key="5">
    <source>
        <dbReference type="SAM" id="MobiDB-lite"/>
    </source>
</evidence>
<dbReference type="OrthoDB" id="1638493at2759"/>
<comment type="similarity">
    <text evidence="2">Belongs to the BRX1 family.</text>
</comment>
<feature type="region of interest" description="Disordered" evidence="5">
    <location>
        <begin position="1"/>
        <end position="31"/>
    </location>
</feature>
<keyword evidence="3" id="KW-0690">Ribosome biogenesis</keyword>
<evidence type="ECO:0000259" key="6">
    <source>
        <dbReference type="PROSITE" id="PS50833"/>
    </source>
</evidence>
<evidence type="ECO:0000313" key="7">
    <source>
        <dbReference type="EMBL" id="EFJ34083.1"/>
    </source>
</evidence>